<dbReference type="Proteomes" id="UP000255224">
    <property type="component" value="Unassembled WGS sequence"/>
</dbReference>
<dbReference type="GO" id="GO:0016779">
    <property type="term" value="F:nucleotidyltransferase activity"/>
    <property type="evidence" value="ECO:0007669"/>
    <property type="project" value="UniProtKB-KW"/>
</dbReference>
<evidence type="ECO:0000256" key="2">
    <source>
        <dbReference type="ARBA" id="ARBA00022695"/>
    </source>
</evidence>
<name>A0A376DS33_CHRCU</name>
<dbReference type="InterPro" id="IPR017557">
    <property type="entry name" value="Holo-ACP_synthase"/>
</dbReference>
<organism evidence="5 6">
    <name type="scientific">Chryseobacterium carnipullorum</name>
    <dbReference type="NCBI Taxonomy" id="1124835"/>
    <lineage>
        <taxon>Bacteria</taxon>
        <taxon>Pseudomonadati</taxon>
        <taxon>Bacteroidota</taxon>
        <taxon>Flavobacteriia</taxon>
        <taxon>Flavobacteriales</taxon>
        <taxon>Weeksellaceae</taxon>
        <taxon>Chryseobacterium group</taxon>
        <taxon>Chryseobacterium</taxon>
    </lineage>
</organism>
<feature type="domain" description="Phosphoribosyl-dephospho-CoA transferase MdcG N-terminal" evidence="4">
    <location>
        <begin position="4"/>
        <end position="78"/>
    </location>
</feature>
<dbReference type="NCBIfam" id="NF002332">
    <property type="entry name" value="PRK01293.1"/>
    <property type="match status" value="1"/>
</dbReference>
<dbReference type="InterPro" id="IPR048903">
    <property type="entry name" value="MdcG_N"/>
</dbReference>
<evidence type="ECO:0000259" key="3">
    <source>
        <dbReference type="Pfam" id="PF10620"/>
    </source>
</evidence>
<evidence type="ECO:0000259" key="4">
    <source>
        <dbReference type="Pfam" id="PF20866"/>
    </source>
</evidence>
<proteinExistence type="predicted"/>
<dbReference type="RefSeq" id="WP_228425962.1">
    <property type="nucleotide sequence ID" value="NZ_CP033920.1"/>
</dbReference>
<dbReference type="EC" id="2.7.7.66" evidence="5"/>
<dbReference type="Pfam" id="PF20866">
    <property type="entry name" value="MdcG_N"/>
    <property type="match status" value="1"/>
</dbReference>
<protein>
    <submittedName>
        <fullName evidence="5">Phosphoribosyl-dephospho-CoA transferase</fullName>
        <ecNumber evidence="5">2.7.7.66</ecNumber>
    </submittedName>
</protein>
<keyword evidence="1 5" id="KW-0808">Transferase</keyword>
<keyword evidence="2 5" id="KW-0548">Nucleotidyltransferase</keyword>
<dbReference type="InterPro" id="IPR049180">
    <property type="entry name" value="MdcG_C"/>
</dbReference>
<reference evidence="5 6" key="1">
    <citation type="submission" date="2018-06" db="EMBL/GenBank/DDBJ databases">
        <authorList>
            <consortium name="Pathogen Informatics"/>
            <person name="Doyle S."/>
        </authorList>
    </citation>
    <scope>NUCLEOTIDE SEQUENCE [LARGE SCALE GENOMIC DNA]</scope>
    <source>
        <strain evidence="5 6">NCTC13533</strain>
    </source>
</reference>
<dbReference type="Pfam" id="PF10620">
    <property type="entry name" value="MdcG"/>
    <property type="match status" value="1"/>
</dbReference>
<dbReference type="EMBL" id="UFVQ01000003">
    <property type="protein sequence ID" value="STC94422.1"/>
    <property type="molecule type" value="Genomic_DNA"/>
</dbReference>
<evidence type="ECO:0000313" key="5">
    <source>
        <dbReference type="EMBL" id="STC94422.1"/>
    </source>
</evidence>
<dbReference type="AlphaFoldDB" id="A0A376DS33"/>
<gene>
    <name evidence="5" type="primary">mdcG</name>
    <name evidence="5" type="ORF">NCTC13533_01573</name>
</gene>
<sequence length="212" mass="23871">MELRPHDIVSFKTMDDFLMARSFPEWEILGHKEAIYGVIRRDSRSDKNLIPIGLRGVERGQRCGGWIRDEAIKEIITPESLVSTLNWKTRRTEFIPKVITSLINATSIFQDTGLRWGPTGSTGFELATGIKSIKDTSDLDLVVYAGEKMSVEAARDLLTLLEKTSACRLDIQLETPRGGISMKEYAISRNVLLKSDAGPFLVDRTTLWNNLK</sequence>
<feature type="domain" description="Phosphoribosyl-dephospho-CoA transferase MdcG C-terminal" evidence="3">
    <location>
        <begin position="99"/>
        <end position="204"/>
    </location>
</feature>
<accession>A0A376DS33</accession>
<evidence type="ECO:0000256" key="1">
    <source>
        <dbReference type="ARBA" id="ARBA00022679"/>
    </source>
</evidence>
<evidence type="ECO:0000313" key="6">
    <source>
        <dbReference type="Proteomes" id="UP000255224"/>
    </source>
</evidence>
<dbReference type="NCBIfam" id="TIGR03135">
    <property type="entry name" value="malonate_mdcG"/>
    <property type="match status" value="1"/>
</dbReference>